<dbReference type="InterPro" id="IPR000571">
    <property type="entry name" value="Znf_CCCH"/>
</dbReference>
<feature type="binding site" evidence="8">
    <location>
        <position position="632"/>
    </location>
    <ligand>
        <name>S-adenosyl-L-methionine</name>
        <dbReference type="ChEBI" id="CHEBI:59789"/>
    </ligand>
</feature>
<feature type="region of interest" description="Disordered" evidence="10">
    <location>
        <begin position="1"/>
        <end position="75"/>
    </location>
</feature>
<reference evidence="12 13" key="1">
    <citation type="journal article" date="2020" name="Nat. Commun.">
        <title>Genome of Tripterygium wilfordii and identification of cytochrome P450 involved in triptolide biosynthesis.</title>
        <authorList>
            <person name="Tu L."/>
            <person name="Su P."/>
            <person name="Zhang Z."/>
            <person name="Gao L."/>
            <person name="Wang J."/>
            <person name="Hu T."/>
            <person name="Zhou J."/>
            <person name="Zhang Y."/>
            <person name="Zhao Y."/>
            <person name="Liu Y."/>
            <person name="Song Y."/>
            <person name="Tong Y."/>
            <person name="Lu Y."/>
            <person name="Yang J."/>
            <person name="Xu C."/>
            <person name="Jia M."/>
            <person name="Peters R.J."/>
            <person name="Huang L."/>
            <person name="Gao W."/>
        </authorList>
    </citation>
    <scope>NUCLEOTIDE SEQUENCE [LARGE SCALE GENOMIC DNA]</scope>
    <source>
        <strain evidence="13">cv. XIE 37</strain>
        <tissue evidence="12">Leaf</tissue>
    </source>
</reference>
<name>A0A7J7DEB5_TRIWF</name>
<keyword evidence="3 8" id="KW-0949">S-adenosyl-L-methionine</keyword>
<evidence type="ECO:0000259" key="11">
    <source>
        <dbReference type="PROSITE" id="PS50103"/>
    </source>
</evidence>
<evidence type="ECO:0000313" key="13">
    <source>
        <dbReference type="Proteomes" id="UP000593562"/>
    </source>
</evidence>
<feature type="active site" evidence="9">
    <location>
        <position position="783"/>
    </location>
</feature>
<dbReference type="InterPro" id="IPR036855">
    <property type="entry name" value="Znf_CCCH_sf"/>
</dbReference>
<evidence type="ECO:0000256" key="3">
    <source>
        <dbReference type="ARBA" id="ARBA00022691"/>
    </source>
</evidence>
<dbReference type="InterPro" id="IPR010280">
    <property type="entry name" value="U5_MeTrfase_fam"/>
</dbReference>
<dbReference type="SUPFAM" id="SSF90229">
    <property type="entry name" value="CCCH zinc finger"/>
    <property type="match status" value="1"/>
</dbReference>
<dbReference type="InterPro" id="IPR045850">
    <property type="entry name" value="TRM2_met"/>
</dbReference>
<dbReference type="InterPro" id="IPR030390">
    <property type="entry name" value="MeTrfase_TrmA_AS"/>
</dbReference>
<dbReference type="GO" id="GO:0008173">
    <property type="term" value="F:RNA methyltransferase activity"/>
    <property type="evidence" value="ECO:0007669"/>
    <property type="project" value="InterPro"/>
</dbReference>
<comment type="caution">
    <text evidence="12">The sequence shown here is derived from an EMBL/GenBank/DDBJ whole genome shotgun (WGS) entry which is preliminary data.</text>
</comment>
<dbReference type="AlphaFoldDB" id="A0A7J7DEB5"/>
<dbReference type="EMBL" id="JAAARO010000007">
    <property type="protein sequence ID" value="KAF5744700.1"/>
    <property type="molecule type" value="Genomic_DNA"/>
</dbReference>
<dbReference type="OrthoDB" id="10250660at2759"/>
<dbReference type="Pfam" id="PF00642">
    <property type="entry name" value="zf-CCCH"/>
    <property type="match status" value="1"/>
</dbReference>
<accession>A0A7J7DEB5</accession>
<gene>
    <name evidence="12" type="ORF">HS088_TW07G00279</name>
</gene>
<feature type="region of interest" description="Disordered" evidence="10">
    <location>
        <begin position="805"/>
        <end position="830"/>
    </location>
</feature>
<feature type="zinc finger region" description="C3H1-type" evidence="7">
    <location>
        <begin position="79"/>
        <end position="108"/>
    </location>
</feature>
<dbReference type="GO" id="GO:0006396">
    <property type="term" value="P:RNA processing"/>
    <property type="evidence" value="ECO:0007669"/>
    <property type="project" value="InterPro"/>
</dbReference>
<evidence type="ECO:0000313" key="12">
    <source>
        <dbReference type="EMBL" id="KAF5744700.1"/>
    </source>
</evidence>
<evidence type="ECO:0000256" key="8">
    <source>
        <dbReference type="PROSITE-ProRule" id="PRU01024"/>
    </source>
</evidence>
<dbReference type="CDD" id="cd02440">
    <property type="entry name" value="AdoMet_MTases"/>
    <property type="match status" value="1"/>
</dbReference>
<comment type="similarity">
    <text evidence="8">Belongs to the class I-like SAM-binding methyltransferase superfamily. RNA M5U methyltransferase family.</text>
</comment>
<evidence type="ECO:0000256" key="5">
    <source>
        <dbReference type="ARBA" id="ARBA00022771"/>
    </source>
</evidence>
<dbReference type="Pfam" id="PF13847">
    <property type="entry name" value="Methyltransf_31"/>
    <property type="match status" value="1"/>
</dbReference>
<keyword evidence="1 8" id="KW-0489">Methyltransferase</keyword>
<dbReference type="InterPro" id="IPR000504">
    <property type="entry name" value="RRM_dom"/>
</dbReference>
<dbReference type="GO" id="GO:0032259">
    <property type="term" value="P:methylation"/>
    <property type="evidence" value="ECO:0007669"/>
    <property type="project" value="UniProtKB-KW"/>
</dbReference>
<protein>
    <recommendedName>
        <fullName evidence="11">C3H1-type domain-containing protein</fullName>
    </recommendedName>
</protein>
<feature type="binding site" evidence="8">
    <location>
        <position position="755"/>
    </location>
    <ligand>
        <name>S-adenosyl-L-methionine</name>
        <dbReference type="ChEBI" id="CHEBI:59789"/>
    </ligand>
</feature>
<evidence type="ECO:0000256" key="10">
    <source>
        <dbReference type="SAM" id="MobiDB-lite"/>
    </source>
</evidence>
<dbReference type="Gene3D" id="3.40.50.150">
    <property type="entry name" value="Vaccinia Virus protein VP39"/>
    <property type="match status" value="1"/>
</dbReference>
<feature type="compositionally biased region" description="Polar residues" evidence="10">
    <location>
        <begin position="13"/>
        <end position="30"/>
    </location>
</feature>
<dbReference type="PROSITE" id="PS50103">
    <property type="entry name" value="ZF_C3H1"/>
    <property type="match status" value="1"/>
</dbReference>
<dbReference type="PANTHER" id="PTHR45904:SF2">
    <property type="entry name" value="TRNA (URACIL-5-)-METHYLTRANSFERASE HOMOLOG A"/>
    <property type="match status" value="1"/>
</dbReference>
<dbReference type="PROSITE" id="PS51687">
    <property type="entry name" value="SAM_MT_RNA_M5U"/>
    <property type="match status" value="1"/>
</dbReference>
<evidence type="ECO:0000256" key="1">
    <source>
        <dbReference type="ARBA" id="ARBA00022603"/>
    </source>
</evidence>
<dbReference type="InterPro" id="IPR012677">
    <property type="entry name" value="Nucleotide-bd_a/b_plait_sf"/>
</dbReference>
<keyword evidence="13" id="KW-1185">Reference proteome</keyword>
<evidence type="ECO:0000256" key="4">
    <source>
        <dbReference type="ARBA" id="ARBA00022723"/>
    </source>
</evidence>
<dbReference type="Pfam" id="PF05958">
    <property type="entry name" value="tRNA_U5-meth_tr"/>
    <property type="match status" value="1"/>
</dbReference>
<sequence length="860" mass="93651">MASSPHNGLPATETLNPNSMNGHYSPNLPQHDQPPSSPQSNNPKEQVTPPNPQSSPGAVPGDKRKREESDTTDLSLHPLHKTSLCSYFRRQAGSCSHGDTCRYAHGEEELRQRPDNTWDPTSERAKKALKLENRGDQCDEKGEMEVMMMDVVVDGDGHGERGGENHSECFLDPGLSKCLVHLPMKWDSERLRKFLTEQGVPFKSAKKKKGMAVGFVSFGDTEQLKSAMEELDGKSVGNKNIKVADVVPRSFEKDLKSAIAPSENAPEASEAISAGENVGTAMWSDGIEVADANNDGSASDASVPRTRSVRDAVTPLAHMPYGDQLEHKKNSVMQMLKKLTRNARKACPTGVPIPEWILKAREIGGLPCELVGILESPVLNGYRNKCEFSVGYSLQGKPTVGFMLGSFREAVTAVEEPLNCPNVSTIACKYALVFQKFLQHSGFPVWNRFKNTGFWRQLTVREGRSPGKTTDVEKEIVSEVMLIVQVCSVGYDDALITNEFESLAQAFAVGAAADTLPLKVLVVQDHQGISNVAPANAPLRPLPVPKVDCNSNLEAMDDAEEMRIHDCISNLKFSISPTAFFQVNTLAAEKLYSLAGDWAGLGPDSLLFDVCCGTGTIGLTLAHRVGMVIGIEMNAAAVQDACRNAEINGITNCRFVCGKAEDVMGSILKEYLNAPNKPDEQLNASETIPDEKDTSVNDVQNSELCSVLGTDIGEVAPGCSANGEQELQSCSQKSCTSGEGESLVPQFKDVVAIVDPPRVGLHPTVIKTLRMNPRLRRLVYISCNPESLVANAIELCTPSPDKVDKMNKNNRGWRNMSSAGLARHRAKSMPMSEPFRPVKAMAVDLFPHTPHCEMVMLLER</sequence>
<evidence type="ECO:0000256" key="2">
    <source>
        <dbReference type="ARBA" id="ARBA00022679"/>
    </source>
</evidence>
<dbReference type="Pfam" id="PF00076">
    <property type="entry name" value="RRM_1"/>
    <property type="match status" value="1"/>
</dbReference>
<dbReference type="Proteomes" id="UP000593562">
    <property type="component" value="Unassembled WGS sequence"/>
</dbReference>
<dbReference type="InterPro" id="IPR025714">
    <property type="entry name" value="Methyltranfer_dom"/>
</dbReference>
<keyword evidence="6 7" id="KW-0862">Zinc</keyword>
<feature type="domain" description="C3H1-type" evidence="11">
    <location>
        <begin position="79"/>
        <end position="108"/>
    </location>
</feature>
<dbReference type="SUPFAM" id="SSF53335">
    <property type="entry name" value="S-adenosyl-L-methionine-dependent methyltransferases"/>
    <property type="match status" value="1"/>
</dbReference>
<comment type="caution">
    <text evidence="8">Lacks conserved residue(s) required for the propagation of feature annotation.</text>
</comment>
<dbReference type="SUPFAM" id="SSF54928">
    <property type="entry name" value="RNA-binding domain, RBD"/>
    <property type="match status" value="1"/>
</dbReference>
<dbReference type="InterPro" id="IPR029063">
    <property type="entry name" value="SAM-dependent_MTases_sf"/>
</dbReference>
<dbReference type="PANTHER" id="PTHR45904">
    <property type="entry name" value="TRNA (URACIL-5-)-METHYLTRANSFERASE"/>
    <property type="match status" value="1"/>
</dbReference>
<dbReference type="GO" id="GO:0003723">
    <property type="term" value="F:RNA binding"/>
    <property type="evidence" value="ECO:0007669"/>
    <property type="project" value="InterPro"/>
</dbReference>
<dbReference type="PROSITE" id="PS01230">
    <property type="entry name" value="TRMA_1"/>
    <property type="match status" value="1"/>
</dbReference>
<dbReference type="Gene3D" id="3.30.70.330">
    <property type="match status" value="1"/>
</dbReference>
<dbReference type="InterPro" id="IPR035979">
    <property type="entry name" value="RBD_domain_sf"/>
</dbReference>
<keyword evidence="5 7" id="KW-0863">Zinc-finger</keyword>
<evidence type="ECO:0000256" key="9">
    <source>
        <dbReference type="PROSITE-ProRule" id="PRU10015"/>
    </source>
</evidence>
<feature type="compositionally biased region" description="Polar residues" evidence="10">
    <location>
        <begin position="809"/>
        <end position="818"/>
    </location>
</feature>
<keyword evidence="2 8" id="KW-0808">Transferase</keyword>
<feature type="binding site" evidence="8">
    <location>
        <position position="582"/>
    </location>
    <ligand>
        <name>S-adenosyl-L-methionine</name>
        <dbReference type="ChEBI" id="CHEBI:59789"/>
    </ligand>
</feature>
<dbReference type="Gene3D" id="4.10.1000.10">
    <property type="entry name" value="Zinc finger, CCCH-type"/>
    <property type="match status" value="1"/>
</dbReference>
<evidence type="ECO:0000256" key="6">
    <source>
        <dbReference type="ARBA" id="ARBA00022833"/>
    </source>
</evidence>
<dbReference type="SMART" id="SM00356">
    <property type="entry name" value="ZnF_C3H1"/>
    <property type="match status" value="1"/>
</dbReference>
<dbReference type="InParanoid" id="A0A7J7DEB5"/>
<keyword evidence="4 7" id="KW-0479">Metal-binding</keyword>
<evidence type="ECO:0000256" key="7">
    <source>
        <dbReference type="PROSITE-ProRule" id="PRU00723"/>
    </source>
</evidence>
<dbReference type="GO" id="GO:0008270">
    <property type="term" value="F:zinc ion binding"/>
    <property type="evidence" value="ECO:0007669"/>
    <property type="project" value="UniProtKB-KW"/>
</dbReference>
<dbReference type="FunCoup" id="A0A7J7DEB5">
    <property type="interactions" value="4176"/>
</dbReference>
<proteinExistence type="inferred from homology"/>
<organism evidence="12 13">
    <name type="scientific">Tripterygium wilfordii</name>
    <name type="common">Thunder God vine</name>
    <dbReference type="NCBI Taxonomy" id="458696"/>
    <lineage>
        <taxon>Eukaryota</taxon>
        <taxon>Viridiplantae</taxon>
        <taxon>Streptophyta</taxon>
        <taxon>Embryophyta</taxon>
        <taxon>Tracheophyta</taxon>
        <taxon>Spermatophyta</taxon>
        <taxon>Magnoliopsida</taxon>
        <taxon>eudicotyledons</taxon>
        <taxon>Gunneridae</taxon>
        <taxon>Pentapetalae</taxon>
        <taxon>rosids</taxon>
        <taxon>fabids</taxon>
        <taxon>Celastrales</taxon>
        <taxon>Celastraceae</taxon>
        <taxon>Tripterygium</taxon>
    </lineage>
</organism>
<feature type="active site" description="Nucleophile" evidence="8">
    <location>
        <position position="783"/>
    </location>
</feature>